<sequence length="117" mass="12553">MRSLLICSTASSSGSGGRACSRDKRMACKNLTLPRSIIKSGQQIILQFVSRSNITTGAARLTTESKQTTGGGGKEVHPTAAQLYAKIPEGGPLIELQPYLIFDVLLLLCCEDFHCSH</sequence>
<dbReference type="Proteomes" id="UP000314294">
    <property type="component" value="Unassembled WGS sequence"/>
</dbReference>
<evidence type="ECO:0000313" key="2">
    <source>
        <dbReference type="Proteomes" id="UP000314294"/>
    </source>
</evidence>
<name>A0A4Z2I8N7_9TELE</name>
<organism evidence="1 2">
    <name type="scientific">Liparis tanakae</name>
    <name type="common">Tanaka's snailfish</name>
    <dbReference type="NCBI Taxonomy" id="230148"/>
    <lineage>
        <taxon>Eukaryota</taxon>
        <taxon>Metazoa</taxon>
        <taxon>Chordata</taxon>
        <taxon>Craniata</taxon>
        <taxon>Vertebrata</taxon>
        <taxon>Euteleostomi</taxon>
        <taxon>Actinopterygii</taxon>
        <taxon>Neopterygii</taxon>
        <taxon>Teleostei</taxon>
        <taxon>Neoteleostei</taxon>
        <taxon>Acanthomorphata</taxon>
        <taxon>Eupercaria</taxon>
        <taxon>Perciformes</taxon>
        <taxon>Cottioidei</taxon>
        <taxon>Cottales</taxon>
        <taxon>Liparidae</taxon>
        <taxon>Liparis</taxon>
    </lineage>
</organism>
<dbReference type="EMBL" id="SRLO01000114">
    <property type="protein sequence ID" value="TNN74386.1"/>
    <property type="molecule type" value="Genomic_DNA"/>
</dbReference>
<dbReference type="AlphaFoldDB" id="A0A4Z2I8N7"/>
<reference evidence="1 2" key="1">
    <citation type="submission" date="2019-03" db="EMBL/GenBank/DDBJ databases">
        <title>First draft genome of Liparis tanakae, snailfish: a comprehensive survey of snailfish specific genes.</title>
        <authorList>
            <person name="Kim W."/>
            <person name="Song I."/>
            <person name="Jeong J.-H."/>
            <person name="Kim D."/>
            <person name="Kim S."/>
            <person name="Ryu S."/>
            <person name="Song J.Y."/>
            <person name="Lee S.K."/>
        </authorList>
    </citation>
    <scope>NUCLEOTIDE SEQUENCE [LARGE SCALE GENOMIC DNA]</scope>
    <source>
        <tissue evidence="1">Muscle</tissue>
    </source>
</reference>
<proteinExistence type="predicted"/>
<comment type="caution">
    <text evidence="1">The sequence shown here is derived from an EMBL/GenBank/DDBJ whole genome shotgun (WGS) entry which is preliminary data.</text>
</comment>
<protein>
    <submittedName>
        <fullName evidence="1">Uncharacterized protein</fullName>
    </submittedName>
</protein>
<keyword evidence="2" id="KW-1185">Reference proteome</keyword>
<gene>
    <name evidence="1" type="ORF">EYF80_015345</name>
</gene>
<accession>A0A4Z2I8N7</accession>
<evidence type="ECO:0000313" key="1">
    <source>
        <dbReference type="EMBL" id="TNN74386.1"/>
    </source>
</evidence>